<evidence type="ECO:0000256" key="6">
    <source>
        <dbReference type="SAM" id="Phobius"/>
    </source>
</evidence>
<evidence type="ECO:0000256" key="4">
    <source>
        <dbReference type="ARBA" id="ARBA00023136"/>
    </source>
</evidence>
<dbReference type="Pfam" id="PF00662">
    <property type="entry name" value="Proton_antipo_N"/>
    <property type="match status" value="1"/>
</dbReference>
<evidence type="ECO:0000259" key="8">
    <source>
        <dbReference type="Pfam" id="PF00662"/>
    </source>
</evidence>
<name>A0A940XII2_9FLAO</name>
<keyword evidence="10" id="KW-1185">Reference proteome</keyword>
<feature type="transmembrane region" description="Helical" evidence="6">
    <location>
        <begin position="505"/>
        <end position="524"/>
    </location>
</feature>
<feature type="transmembrane region" description="Helical" evidence="6">
    <location>
        <begin position="413"/>
        <end position="436"/>
    </location>
</feature>
<comment type="subcellular location">
    <subcellularLocation>
        <location evidence="1">Endomembrane system</location>
        <topology evidence="1">Multi-pass membrane protein</topology>
    </subcellularLocation>
    <subcellularLocation>
        <location evidence="5">Membrane</location>
        <topology evidence="5">Multi-pass membrane protein</topology>
    </subcellularLocation>
</comment>
<evidence type="ECO:0000256" key="3">
    <source>
        <dbReference type="ARBA" id="ARBA00022989"/>
    </source>
</evidence>
<reference evidence="9 10" key="1">
    <citation type="submission" date="2021-03" db="EMBL/GenBank/DDBJ databases">
        <title>Flavobacterium Flabelliformis Sp. Nov. And Flavobacterium Geliluteum Sp. Nov., Two Novel Multidrug Resistant Psychrophilic Species Isolated From Antarctica.</title>
        <authorList>
            <person name="Kralova S."/>
            <person name="Busse H.J."/>
            <person name="Bezdicek M."/>
            <person name="Nykrynova M."/>
            <person name="Kroupova E."/>
            <person name="Krsek D."/>
            <person name="Sedlacek I."/>
        </authorList>
    </citation>
    <scope>NUCLEOTIDE SEQUENCE [LARGE SCALE GENOMIC DNA]</scope>
    <source>
        <strain evidence="9 10">P7388</strain>
    </source>
</reference>
<dbReference type="EMBL" id="JAGFBV010000036">
    <property type="protein sequence ID" value="MBP4139808.1"/>
    <property type="molecule type" value="Genomic_DNA"/>
</dbReference>
<dbReference type="Proteomes" id="UP000675047">
    <property type="component" value="Unassembled WGS sequence"/>
</dbReference>
<dbReference type="Gene3D" id="1.20.5.2700">
    <property type="match status" value="1"/>
</dbReference>
<dbReference type="InterPro" id="IPR018393">
    <property type="entry name" value="NADHpl_OxRdtase_5_subgr"/>
</dbReference>
<dbReference type="NCBIfam" id="NF005141">
    <property type="entry name" value="PRK06590.1"/>
    <property type="match status" value="1"/>
</dbReference>
<sequence length="627" mass="68953">MDTNLALVLVLAPFLGFLINVFFGKSLGKTVSGIIGTVTVVVSFIVTLFFFNQITSTEKAIQITLFDWIQISNLKINLGFLLDQLSVLWLLFVTGIGSLIHLYSISYMHDDENIHKFFSYLNLFVFFMITLVVGSNLLVLFIGWEGVGLCSYLLIGFWYKNQDYNDAAKKAFIMNRIGDLGLLIGMFILGSMFSTLDYATLQTAIAGATNLNIPLLSLAALCLFIGACGKSAQIPLYTWLPDAMAGPTPVSALIHAATMVTAGIFMVTRLNFVFDLAPDVQMIIAIVGGVTSLVAATIGLVQTDIKKVLAYSTVSQLGLMFLALGFGAYEVAVFHVITHAFFKACLFLGSGSVIHGLHGEQDMRKMGGLRKAMPITFWTMLVSSLAISGVPFFSGFFSKDEILLTAFHHSIPLYVVGSIASIMTAFYMFRLMFLTFFKDFRGTEEQKHHLHESDGLITFPLMILALLATFGGLISLPGNSWLNEYLAPLFTKVAGEEHHLGTTEYILMGVAVLGGLLGIFIAYIKYFKQDNIPESDEKITGLTKVLYNKYYVDEAYDTLFVAPVNALSKFFRDYVETALSAFVLGLGKVTNEIGFQGKKIQNGSIGLYLFVFVLGLCAIVSYIFLAQ</sequence>
<dbReference type="GO" id="GO:0015990">
    <property type="term" value="P:electron transport coupled proton transport"/>
    <property type="evidence" value="ECO:0007669"/>
    <property type="project" value="TreeGrafter"/>
</dbReference>
<dbReference type="NCBIfam" id="TIGR01974">
    <property type="entry name" value="NDH_I_L"/>
    <property type="match status" value="1"/>
</dbReference>
<evidence type="ECO:0000256" key="5">
    <source>
        <dbReference type="RuleBase" id="RU000320"/>
    </source>
</evidence>
<evidence type="ECO:0000256" key="2">
    <source>
        <dbReference type="ARBA" id="ARBA00022692"/>
    </source>
</evidence>
<feature type="transmembrane region" description="Helical" evidence="6">
    <location>
        <begin position="280"/>
        <end position="301"/>
    </location>
</feature>
<keyword evidence="3 6" id="KW-1133">Transmembrane helix</keyword>
<dbReference type="PRINTS" id="PR01434">
    <property type="entry name" value="NADHDHGNASE5"/>
</dbReference>
<feature type="transmembrane region" description="Helical" evidence="6">
    <location>
        <begin position="332"/>
        <end position="354"/>
    </location>
</feature>
<keyword evidence="2 5" id="KW-0812">Transmembrane</keyword>
<feature type="transmembrane region" description="Helical" evidence="6">
    <location>
        <begin position="117"/>
        <end position="135"/>
    </location>
</feature>
<dbReference type="InterPro" id="IPR003945">
    <property type="entry name" value="NU5C-like"/>
</dbReference>
<evidence type="ECO:0000259" key="7">
    <source>
        <dbReference type="Pfam" id="PF00361"/>
    </source>
</evidence>
<feature type="transmembrane region" description="Helical" evidence="6">
    <location>
        <begin position="456"/>
        <end position="476"/>
    </location>
</feature>
<feature type="transmembrane region" description="Helical" evidence="6">
    <location>
        <begin position="30"/>
        <end position="51"/>
    </location>
</feature>
<protein>
    <submittedName>
        <fullName evidence="9">NADH-quinone oxidoreductase subunit L</fullName>
    </submittedName>
</protein>
<evidence type="ECO:0000256" key="1">
    <source>
        <dbReference type="ARBA" id="ARBA00004127"/>
    </source>
</evidence>
<evidence type="ECO:0000313" key="10">
    <source>
        <dbReference type="Proteomes" id="UP000675047"/>
    </source>
</evidence>
<dbReference type="PANTHER" id="PTHR42829">
    <property type="entry name" value="NADH-UBIQUINONE OXIDOREDUCTASE CHAIN 5"/>
    <property type="match status" value="1"/>
</dbReference>
<feature type="transmembrane region" description="Helical" evidence="6">
    <location>
        <begin position="6"/>
        <end position="23"/>
    </location>
</feature>
<feature type="transmembrane region" description="Helical" evidence="6">
    <location>
        <begin position="605"/>
        <end position="625"/>
    </location>
</feature>
<evidence type="ECO:0000313" key="9">
    <source>
        <dbReference type="EMBL" id="MBP4139808.1"/>
    </source>
</evidence>
<dbReference type="GO" id="GO:0003954">
    <property type="term" value="F:NADH dehydrogenase activity"/>
    <property type="evidence" value="ECO:0007669"/>
    <property type="project" value="TreeGrafter"/>
</dbReference>
<dbReference type="GO" id="GO:0042773">
    <property type="term" value="P:ATP synthesis coupled electron transport"/>
    <property type="evidence" value="ECO:0007669"/>
    <property type="project" value="InterPro"/>
</dbReference>
<feature type="domain" description="NADH-Ubiquinone oxidoreductase (complex I) chain 5 N-terminal" evidence="8">
    <location>
        <begin position="68"/>
        <end position="118"/>
    </location>
</feature>
<gene>
    <name evidence="9" type="primary">nuoL</name>
    <name evidence="9" type="ORF">J3495_17175</name>
</gene>
<dbReference type="InterPro" id="IPR001750">
    <property type="entry name" value="ND/Mrp_TM"/>
</dbReference>
<feature type="domain" description="NADH:quinone oxidoreductase/Mrp antiporter transmembrane" evidence="7">
    <location>
        <begin position="135"/>
        <end position="424"/>
    </location>
</feature>
<feature type="transmembrane region" description="Helical" evidence="6">
    <location>
        <begin position="87"/>
        <end position="105"/>
    </location>
</feature>
<feature type="transmembrane region" description="Helical" evidence="6">
    <location>
        <begin position="250"/>
        <end position="268"/>
    </location>
</feature>
<dbReference type="InterPro" id="IPR001516">
    <property type="entry name" value="Proton_antipo_N"/>
</dbReference>
<comment type="caution">
    <text evidence="9">The sequence shown here is derived from an EMBL/GenBank/DDBJ whole genome shotgun (WGS) entry which is preliminary data.</text>
</comment>
<dbReference type="GO" id="GO:0008137">
    <property type="term" value="F:NADH dehydrogenase (ubiquinone) activity"/>
    <property type="evidence" value="ECO:0007669"/>
    <property type="project" value="InterPro"/>
</dbReference>
<feature type="transmembrane region" description="Helical" evidence="6">
    <location>
        <begin position="375"/>
        <end position="393"/>
    </location>
</feature>
<feature type="transmembrane region" description="Helical" evidence="6">
    <location>
        <begin position="308"/>
        <end position="326"/>
    </location>
</feature>
<accession>A0A940XII2</accession>
<dbReference type="PRINTS" id="PR01435">
    <property type="entry name" value="NPOXDRDTASE5"/>
</dbReference>
<dbReference type="GO" id="GO:0012505">
    <property type="term" value="C:endomembrane system"/>
    <property type="evidence" value="ECO:0007669"/>
    <property type="project" value="UniProtKB-SubCell"/>
</dbReference>
<feature type="transmembrane region" description="Helical" evidence="6">
    <location>
        <begin position="211"/>
        <end position="229"/>
    </location>
</feature>
<dbReference type="GO" id="GO:0016020">
    <property type="term" value="C:membrane"/>
    <property type="evidence" value="ECO:0007669"/>
    <property type="project" value="UniProtKB-SubCell"/>
</dbReference>
<proteinExistence type="predicted"/>
<dbReference type="AlphaFoldDB" id="A0A940XII2"/>
<keyword evidence="4 6" id="KW-0472">Membrane</keyword>
<dbReference type="Pfam" id="PF00361">
    <property type="entry name" value="Proton_antipo_M"/>
    <property type="match status" value="1"/>
</dbReference>
<organism evidence="9 10">
    <name type="scientific">Flavobacterium geliluteum</name>
    <dbReference type="NCBI Taxonomy" id="2816120"/>
    <lineage>
        <taxon>Bacteria</taxon>
        <taxon>Pseudomonadati</taxon>
        <taxon>Bacteroidota</taxon>
        <taxon>Flavobacteriia</taxon>
        <taxon>Flavobacteriales</taxon>
        <taxon>Flavobacteriaceae</taxon>
        <taxon>Flavobacterium</taxon>
    </lineage>
</organism>
<dbReference type="PANTHER" id="PTHR42829:SF2">
    <property type="entry name" value="NADH-UBIQUINONE OXIDOREDUCTASE CHAIN 5"/>
    <property type="match status" value="1"/>
</dbReference>
<feature type="transmembrane region" description="Helical" evidence="6">
    <location>
        <begin position="180"/>
        <end position="199"/>
    </location>
</feature>
<feature type="transmembrane region" description="Helical" evidence="6">
    <location>
        <begin position="141"/>
        <end position="159"/>
    </location>
</feature>
<dbReference type="RefSeq" id="WP_210667915.1">
    <property type="nucleotide sequence ID" value="NZ_JAGFBV010000036.1"/>
</dbReference>